<proteinExistence type="predicted"/>
<dbReference type="InterPro" id="IPR012340">
    <property type="entry name" value="NA-bd_OB-fold"/>
</dbReference>
<gene>
    <name evidence="2" type="primary">yacD</name>
    <name evidence="2" type="ORF">Hs20B_09010</name>
</gene>
<dbReference type="InterPro" id="IPR003029">
    <property type="entry name" value="S1_domain"/>
</dbReference>
<name>A0A6A0B753_9LACT</name>
<dbReference type="PROSITE" id="PS50126">
    <property type="entry name" value="S1"/>
    <property type="match status" value="1"/>
</dbReference>
<dbReference type="Gene3D" id="2.40.50.140">
    <property type="entry name" value="Nucleic acid-binding proteins"/>
    <property type="match status" value="1"/>
</dbReference>
<dbReference type="Pfam" id="PF00575">
    <property type="entry name" value="S1"/>
    <property type="match status" value="1"/>
</dbReference>
<comment type="caution">
    <text evidence="2">The sequence shown here is derived from an EMBL/GenBank/DDBJ whole genome shotgun (WGS) entry which is preliminary data.</text>
</comment>
<dbReference type="GO" id="GO:0003676">
    <property type="term" value="F:nucleic acid binding"/>
    <property type="evidence" value="ECO:0007669"/>
    <property type="project" value="InterPro"/>
</dbReference>
<keyword evidence="3" id="KW-1185">Reference proteome</keyword>
<evidence type="ECO:0000313" key="3">
    <source>
        <dbReference type="Proteomes" id="UP000475928"/>
    </source>
</evidence>
<evidence type="ECO:0000313" key="2">
    <source>
        <dbReference type="EMBL" id="GFH40503.1"/>
    </source>
</evidence>
<reference evidence="2 3" key="1">
    <citation type="submission" date="2020-02" db="EMBL/GenBank/DDBJ databases">
        <title>Draft genome sequence of Lactococcus sp. Hs20B0-1.</title>
        <authorList>
            <person name="Noda S."/>
            <person name="Yuki M."/>
            <person name="Ohkuma M."/>
        </authorList>
    </citation>
    <scope>NUCLEOTIDE SEQUENCE [LARGE SCALE GENOMIC DNA]</scope>
    <source>
        <strain evidence="2 3">Hs20B0-1</strain>
    </source>
</reference>
<organism evidence="2 3">
    <name type="scientific">Pseudolactococcus insecticola</name>
    <dbReference type="NCBI Taxonomy" id="2709158"/>
    <lineage>
        <taxon>Bacteria</taxon>
        <taxon>Bacillati</taxon>
        <taxon>Bacillota</taxon>
        <taxon>Bacilli</taxon>
        <taxon>Lactobacillales</taxon>
        <taxon>Streptococcaceae</taxon>
        <taxon>Pseudolactococcus</taxon>
    </lineage>
</organism>
<dbReference type="Proteomes" id="UP000475928">
    <property type="component" value="Unassembled WGS sequence"/>
</dbReference>
<feature type="domain" description="S1 motif" evidence="1">
    <location>
        <begin position="1"/>
        <end position="66"/>
    </location>
</feature>
<dbReference type="SUPFAM" id="SSF50249">
    <property type="entry name" value="Nucleic acid-binding proteins"/>
    <property type="match status" value="1"/>
</dbReference>
<dbReference type="RefSeq" id="WP_172356084.1">
    <property type="nucleotide sequence ID" value="NZ_BLLH01000003.1"/>
</dbReference>
<evidence type="ECO:0000259" key="1">
    <source>
        <dbReference type="PROSITE" id="PS50126"/>
    </source>
</evidence>
<dbReference type="AlphaFoldDB" id="A0A6A0B753"/>
<protein>
    <recommendedName>
        <fullName evidence="1">S1 motif domain-containing protein</fullName>
    </recommendedName>
</protein>
<dbReference type="EMBL" id="BLLH01000003">
    <property type="protein sequence ID" value="GFH40503.1"/>
    <property type="molecule type" value="Genomic_DNA"/>
</dbReference>
<accession>A0A6A0B753</accession>
<sequence>MIGKVQNITRFGVFVTFKVNEDEKTGLLRWSSLPKHAKSEKFFKDERVEVDIIKRHPDGKVDLALTELDFREKYATILTKTADTLQSLHEKNQRIRDL</sequence>